<dbReference type="AlphaFoldDB" id="A0A2V2FRR0"/>
<evidence type="ECO:0000256" key="1">
    <source>
        <dbReference type="ARBA" id="ARBA00004651"/>
    </source>
</evidence>
<feature type="transmembrane region" description="Helical" evidence="6">
    <location>
        <begin position="117"/>
        <end position="150"/>
    </location>
</feature>
<evidence type="ECO:0000256" key="3">
    <source>
        <dbReference type="ARBA" id="ARBA00022692"/>
    </source>
</evidence>
<dbReference type="InterPro" id="IPR051461">
    <property type="entry name" value="UPF0750_membrane"/>
</dbReference>
<feature type="domain" description="DUF2179" evidence="7">
    <location>
        <begin position="226"/>
        <end position="280"/>
    </location>
</feature>
<comment type="subcellular location">
    <subcellularLocation>
        <location evidence="1">Cell membrane</location>
        <topology evidence="1">Multi-pass membrane protein</topology>
    </subcellularLocation>
</comment>
<comment type="caution">
    <text evidence="8">The sequence shown here is derived from an EMBL/GenBank/DDBJ whole genome shotgun (WGS) entry which is preliminary data.</text>
</comment>
<keyword evidence="4 6" id="KW-1133">Transmembrane helix</keyword>
<dbReference type="Pfam" id="PF02588">
    <property type="entry name" value="YitT_membrane"/>
    <property type="match status" value="1"/>
</dbReference>
<dbReference type="Gene3D" id="3.30.70.120">
    <property type="match status" value="1"/>
</dbReference>
<feature type="transmembrane region" description="Helical" evidence="6">
    <location>
        <begin position="56"/>
        <end position="77"/>
    </location>
</feature>
<accession>A0A2V2FRR0</accession>
<evidence type="ECO:0000313" key="8">
    <source>
        <dbReference type="EMBL" id="PXX80562.1"/>
    </source>
</evidence>
<dbReference type="OrthoDB" id="3180973at2"/>
<name>A0A2V2FRR0_9FIRM</name>
<dbReference type="InterPro" id="IPR015867">
    <property type="entry name" value="N-reg_PII/ATP_PRibTrfase_C"/>
</dbReference>
<evidence type="ECO:0000256" key="5">
    <source>
        <dbReference type="ARBA" id="ARBA00023136"/>
    </source>
</evidence>
<dbReference type="RefSeq" id="WP_022938326.1">
    <property type="nucleotide sequence ID" value="NZ_CABKRQ010000005.1"/>
</dbReference>
<feature type="transmembrane region" description="Helical" evidence="6">
    <location>
        <begin position="162"/>
        <end position="195"/>
    </location>
</feature>
<dbReference type="STRING" id="1034346.GCA_000313565_02021"/>
<dbReference type="PANTHER" id="PTHR33545:SF5">
    <property type="entry name" value="UPF0750 MEMBRANE PROTEIN YITT"/>
    <property type="match status" value="1"/>
</dbReference>
<keyword evidence="2" id="KW-1003">Cell membrane</keyword>
<keyword evidence="3 6" id="KW-0812">Transmembrane</keyword>
<feature type="transmembrane region" description="Helical" evidence="6">
    <location>
        <begin position="84"/>
        <end position="105"/>
    </location>
</feature>
<sequence length="286" mass="31508">MQSKWTSNFLYVIAGSFLFGMAVNIFVVPMHVYNGGIIGIAQIIRTLLTEIFHLEFNFDIAGIINFLLNIPLFLIAYKSISKKFFVLTLLSIIVQTITFSIVPIPETAILKDPLTSMIIAGLIGGYGTGLCLKAGGSGAGADILGVFFAMRSKTFTVGRLSIVINALVYTYCAFAFSFSNAIYSIIYAVVFALAMDKIHTQNIIVKAMVITKHQEVKQKVLTELGRGVTSWQGMGVYTNEETDVFITILSKYEVSMLKQCVLALDPNAFIILSEGNEIVGNYEKRF</sequence>
<proteinExistence type="predicted"/>
<evidence type="ECO:0000256" key="4">
    <source>
        <dbReference type="ARBA" id="ARBA00022989"/>
    </source>
</evidence>
<dbReference type="InterPro" id="IPR019264">
    <property type="entry name" value="DUF2179"/>
</dbReference>
<protein>
    <submittedName>
        <fullName evidence="8">Uncharacterized membrane-anchored protein YitT (DUF2179 family)</fullName>
    </submittedName>
</protein>
<gene>
    <name evidence="8" type="ORF">DES51_103157</name>
</gene>
<evidence type="ECO:0000256" key="2">
    <source>
        <dbReference type="ARBA" id="ARBA00022475"/>
    </source>
</evidence>
<feature type="transmembrane region" description="Helical" evidence="6">
    <location>
        <begin position="9"/>
        <end position="27"/>
    </location>
</feature>
<keyword evidence="5 6" id="KW-0472">Membrane</keyword>
<dbReference type="Pfam" id="PF10035">
    <property type="entry name" value="DUF2179"/>
    <property type="match status" value="1"/>
</dbReference>
<evidence type="ECO:0000313" key="9">
    <source>
        <dbReference type="Proteomes" id="UP000247612"/>
    </source>
</evidence>
<dbReference type="Proteomes" id="UP000247612">
    <property type="component" value="Unassembled WGS sequence"/>
</dbReference>
<dbReference type="CDD" id="cd16380">
    <property type="entry name" value="YitT_C"/>
    <property type="match status" value="1"/>
</dbReference>
<dbReference type="PANTHER" id="PTHR33545">
    <property type="entry name" value="UPF0750 MEMBRANE PROTEIN YITT-RELATED"/>
    <property type="match status" value="1"/>
</dbReference>
<organism evidence="8 9">
    <name type="scientific">Dielma fastidiosa</name>
    <dbReference type="NCBI Taxonomy" id="1034346"/>
    <lineage>
        <taxon>Bacteria</taxon>
        <taxon>Bacillati</taxon>
        <taxon>Bacillota</taxon>
        <taxon>Erysipelotrichia</taxon>
        <taxon>Erysipelotrichales</taxon>
        <taxon>Erysipelotrichaceae</taxon>
        <taxon>Dielma</taxon>
    </lineage>
</organism>
<reference evidence="8 9" key="1">
    <citation type="submission" date="2018-05" db="EMBL/GenBank/DDBJ databases">
        <title>Genomic Encyclopedia of Type Strains, Phase IV (KMG-IV): sequencing the most valuable type-strain genomes for metagenomic binning, comparative biology and taxonomic classification.</title>
        <authorList>
            <person name="Goeker M."/>
        </authorList>
    </citation>
    <scope>NUCLEOTIDE SEQUENCE [LARGE SCALE GENOMIC DNA]</scope>
    <source>
        <strain evidence="8 9">JC118</strain>
    </source>
</reference>
<dbReference type="PIRSF" id="PIRSF006483">
    <property type="entry name" value="Membrane_protein_YitT"/>
    <property type="match status" value="1"/>
</dbReference>
<evidence type="ECO:0000256" key="6">
    <source>
        <dbReference type="SAM" id="Phobius"/>
    </source>
</evidence>
<dbReference type="EMBL" id="QJKH01000003">
    <property type="protein sequence ID" value="PXX80562.1"/>
    <property type="molecule type" value="Genomic_DNA"/>
</dbReference>
<evidence type="ECO:0000259" key="7">
    <source>
        <dbReference type="Pfam" id="PF10035"/>
    </source>
</evidence>
<keyword evidence="9" id="KW-1185">Reference proteome</keyword>
<dbReference type="InterPro" id="IPR003740">
    <property type="entry name" value="YitT"/>
</dbReference>
<dbReference type="GO" id="GO:0005886">
    <property type="term" value="C:plasma membrane"/>
    <property type="evidence" value="ECO:0007669"/>
    <property type="project" value="UniProtKB-SubCell"/>
</dbReference>